<reference evidence="2" key="1">
    <citation type="submission" date="2019-09" db="EMBL/GenBank/DDBJ databases">
        <title>Draft genome information of white flower Hibiscus syriacus.</title>
        <authorList>
            <person name="Kim Y.-M."/>
        </authorList>
    </citation>
    <scope>NUCLEOTIDE SEQUENCE [LARGE SCALE GENOMIC DNA]</scope>
    <source>
        <strain evidence="2">YM2019G1</strain>
    </source>
</reference>
<keyword evidence="3" id="KW-1185">Reference proteome</keyword>
<organism evidence="2 3">
    <name type="scientific">Hibiscus syriacus</name>
    <name type="common">Rose of Sharon</name>
    <dbReference type="NCBI Taxonomy" id="106335"/>
    <lineage>
        <taxon>Eukaryota</taxon>
        <taxon>Viridiplantae</taxon>
        <taxon>Streptophyta</taxon>
        <taxon>Embryophyta</taxon>
        <taxon>Tracheophyta</taxon>
        <taxon>Spermatophyta</taxon>
        <taxon>Magnoliopsida</taxon>
        <taxon>eudicotyledons</taxon>
        <taxon>Gunneridae</taxon>
        <taxon>Pentapetalae</taxon>
        <taxon>rosids</taxon>
        <taxon>malvids</taxon>
        <taxon>Malvales</taxon>
        <taxon>Malvaceae</taxon>
        <taxon>Malvoideae</taxon>
        <taxon>Hibiscus</taxon>
    </lineage>
</organism>
<accession>A0A6A3CUF3</accession>
<proteinExistence type="predicted"/>
<name>A0A6A3CUF3_HIBSY</name>
<evidence type="ECO:0000313" key="3">
    <source>
        <dbReference type="Proteomes" id="UP000436088"/>
    </source>
</evidence>
<evidence type="ECO:0000256" key="1">
    <source>
        <dbReference type="SAM" id="MobiDB-lite"/>
    </source>
</evidence>
<feature type="compositionally biased region" description="Gly residues" evidence="1">
    <location>
        <begin position="1"/>
        <end position="10"/>
    </location>
</feature>
<comment type="caution">
    <text evidence="2">The sequence shown here is derived from an EMBL/GenBank/DDBJ whole genome shotgun (WGS) entry which is preliminary data.</text>
</comment>
<protein>
    <submittedName>
        <fullName evidence="2">UPF0057 membrane protein</fullName>
    </submittedName>
</protein>
<feature type="region of interest" description="Disordered" evidence="1">
    <location>
        <begin position="1"/>
        <end position="30"/>
    </location>
</feature>
<dbReference type="Proteomes" id="UP000436088">
    <property type="component" value="Unassembled WGS sequence"/>
</dbReference>
<sequence length="212" mass="24119">MMGMDDGNGAGTTWRPTRSPGPHGDLQGRRDHMATYKVAGTTWRPTRSPRLHGDLSIPLHGHLAWGERSYGSHGENARMAPMHGENHWLVWLVCMGRTIGSYGSYVTPYVNPYVTPYGHLAWGERSYGSYAWGEPLARMARMSTRMSPGLHGVLQDRLDCMASYAHCRVLYLFDFNDLGYVPGIIYALYAIVFANRDEYFDEYRRPLYYSRA</sequence>
<evidence type="ECO:0000313" key="2">
    <source>
        <dbReference type="EMBL" id="KAE8732134.1"/>
    </source>
</evidence>
<dbReference type="AlphaFoldDB" id="A0A6A3CUF3"/>
<gene>
    <name evidence="2" type="ORF">F3Y22_tig00002237pilonHSYRG00403</name>
</gene>
<dbReference type="EMBL" id="VEPZ02000167">
    <property type="protein sequence ID" value="KAE8732134.1"/>
    <property type="molecule type" value="Genomic_DNA"/>
</dbReference>